<accession>A0A9E7HW20</accession>
<evidence type="ECO:0000313" key="1">
    <source>
        <dbReference type="EMBL" id="URE41414.1"/>
    </source>
</evidence>
<keyword evidence="2" id="KW-1185">Reference proteome</keyword>
<dbReference type="EMBL" id="CP097510">
    <property type="protein sequence ID" value="URE41414.1"/>
    <property type="molecule type" value="Genomic_DNA"/>
</dbReference>
<evidence type="ECO:0000313" key="2">
    <source>
        <dbReference type="Proteomes" id="UP001055439"/>
    </source>
</evidence>
<organism evidence="1 2">
    <name type="scientific">Musa troglodytarum</name>
    <name type="common">fe'i banana</name>
    <dbReference type="NCBI Taxonomy" id="320322"/>
    <lineage>
        <taxon>Eukaryota</taxon>
        <taxon>Viridiplantae</taxon>
        <taxon>Streptophyta</taxon>
        <taxon>Embryophyta</taxon>
        <taxon>Tracheophyta</taxon>
        <taxon>Spermatophyta</taxon>
        <taxon>Magnoliopsida</taxon>
        <taxon>Liliopsida</taxon>
        <taxon>Zingiberales</taxon>
        <taxon>Musaceae</taxon>
        <taxon>Musa</taxon>
    </lineage>
</organism>
<sequence>MQQCGQVGIHQNLRNTSASTQQLGFGSDSAQNSGTSFLSLAKGNGNRVIFCACDAPKEAIKNTSVHLTADLFRSTATGAVLKTTRTFPAMSCVWWSSKVGDGCHAVAVA</sequence>
<proteinExistence type="predicted"/>
<protein>
    <submittedName>
        <fullName evidence="1">Uncharacterized protein</fullName>
    </submittedName>
</protein>
<gene>
    <name evidence="1" type="ORF">MUK42_13924</name>
</gene>
<dbReference type="AlphaFoldDB" id="A0A9E7HW20"/>
<dbReference type="Proteomes" id="UP001055439">
    <property type="component" value="Chromosome 8"/>
</dbReference>
<name>A0A9E7HW20_9LILI</name>
<reference evidence="1" key="1">
    <citation type="submission" date="2022-05" db="EMBL/GenBank/DDBJ databases">
        <title>The Musa troglodytarum L. genome provides insights into the mechanism of non-climacteric behaviour and enrichment of carotenoids.</title>
        <authorList>
            <person name="Wang J."/>
        </authorList>
    </citation>
    <scope>NUCLEOTIDE SEQUENCE</scope>
    <source>
        <tissue evidence="1">Leaf</tissue>
    </source>
</reference>
<dbReference type="OrthoDB" id="8062037at2759"/>